<dbReference type="Pfam" id="PF13376">
    <property type="entry name" value="OmdA"/>
    <property type="match status" value="1"/>
</dbReference>
<dbReference type="EMBL" id="CP098805">
    <property type="protein sequence ID" value="USJ32577.1"/>
    <property type="molecule type" value="Genomic_DNA"/>
</dbReference>
<dbReference type="Proteomes" id="UP001055420">
    <property type="component" value="Chromosome"/>
</dbReference>
<name>A0ABY4XQF5_9BACT</name>
<proteinExistence type="predicted"/>
<organism evidence="1 2">
    <name type="scientific">Dyadobacter chenhuakuii</name>
    <dbReference type="NCBI Taxonomy" id="2909339"/>
    <lineage>
        <taxon>Bacteria</taxon>
        <taxon>Pseudomonadati</taxon>
        <taxon>Bacteroidota</taxon>
        <taxon>Cytophagia</taxon>
        <taxon>Cytophagales</taxon>
        <taxon>Spirosomataceae</taxon>
        <taxon>Dyadobacter</taxon>
    </lineage>
</organism>
<gene>
    <name evidence="1" type="ORF">NFI80_07485</name>
</gene>
<dbReference type="RefSeq" id="WP_235163602.1">
    <property type="nucleotide sequence ID" value="NZ_CP098805.1"/>
</dbReference>
<sequence>MSDQAHLPIMETKNDINAFYAPTREEWREWLQKNGQTAQSVWLIIYHKSSKTPSVYYAESVEEALCFGWIDSKSVKRDKESTYQMYTPRKAAGKWSAVNKERVEQLTAAGLMTPKGQALIDLAKKTGTWDALVDAENNVIPADLQELLDQNEVALKNFLAFPPSAKRLILTWISDAKRPETRQQRVKLTAEKAARMFGRRFRFEILARNSLRLQNIIILVFSLFFYACWDYRFVFLLIFSIALDYFTGLKMGNATDPRVRKLWLVLVCRMSLISTKIRSSRKKTSLIMPFSSVSFRFLLLVP</sequence>
<accession>A0ABY4XQF5</accession>
<evidence type="ECO:0000313" key="2">
    <source>
        <dbReference type="Proteomes" id="UP001055420"/>
    </source>
</evidence>
<evidence type="ECO:0000313" key="1">
    <source>
        <dbReference type="EMBL" id="USJ32577.1"/>
    </source>
</evidence>
<protein>
    <submittedName>
        <fullName evidence="1">YdeI/OmpD-associated family protein</fullName>
    </submittedName>
</protein>
<reference evidence="1" key="1">
    <citation type="submission" date="2022-06" db="EMBL/GenBank/DDBJ databases">
        <title>Novel species in genus Dyadobacter.</title>
        <authorList>
            <person name="Ma C."/>
        </authorList>
    </citation>
    <scope>NUCLEOTIDE SEQUENCE</scope>
    <source>
        <strain evidence="1">CY22</strain>
    </source>
</reference>
<keyword evidence="2" id="KW-1185">Reference proteome</keyword>